<dbReference type="Proteomes" id="UP000053429">
    <property type="component" value="Unassembled WGS sequence"/>
</dbReference>
<evidence type="ECO:0008006" key="3">
    <source>
        <dbReference type="Google" id="ProtNLM"/>
    </source>
</evidence>
<dbReference type="AlphaFoldDB" id="A0A117RQD8"/>
<accession>A0A117RQD8</accession>
<name>A0A117RQD8_9ACTN</name>
<reference evidence="1 2" key="1">
    <citation type="submission" date="2015-10" db="EMBL/GenBank/DDBJ databases">
        <title>Draft genome sequence of Streptomyces caeruleatus NRRL B-24802, type strain for the species Streptomyces caeruleatus.</title>
        <authorList>
            <person name="Ruckert C."/>
            <person name="Winkler A."/>
            <person name="Kalinowski J."/>
            <person name="Kampfer P."/>
            <person name="Glaeser S."/>
        </authorList>
    </citation>
    <scope>NUCLEOTIDE SEQUENCE [LARGE SCALE GENOMIC DNA]</scope>
    <source>
        <strain evidence="1 2">NRRL B-24802</strain>
    </source>
</reference>
<keyword evidence="2" id="KW-1185">Reference proteome</keyword>
<protein>
    <recommendedName>
        <fullName evidence="3">Acyltransferase 3 domain-containing protein</fullName>
    </recommendedName>
</protein>
<sequence length="73" mass="8087">MLSGLGTISYSVYLTHPVLLAVVDSTVGRRQDDLLPEVAFFVVPLPLCVLTHRYVEVPGQTWGRRLAGRVRPP</sequence>
<evidence type="ECO:0000313" key="1">
    <source>
        <dbReference type="EMBL" id="KUO03531.1"/>
    </source>
</evidence>
<dbReference type="EMBL" id="LMWY01000018">
    <property type="protein sequence ID" value="KUO03531.1"/>
    <property type="molecule type" value="Genomic_DNA"/>
</dbReference>
<evidence type="ECO:0000313" key="2">
    <source>
        <dbReference type="Proteomes" id="UP000053429"/>
    </source>
</evidence>
<gene>
    <name evidence="1" type="ORF">AQJ67_17715</name>
</gene>
<dbReference type="STRING" id="661399.AQJ67_17715"/>
<proteinExistence type="predicted"/>
<organism evidence="1 2">
    <name type="scientific">Streptomyces caeruleatus</name>
    <dbReference type="NCBI Taxonomy" id="661399"/>
    <lineage>
        <taxon>Bacteria</taxon>
        <taxon>Bacillati</taxon>
        <taxon>Actinomycetota</taxon>
        <taxon>Actinomycetes</taxon>
        <taxon>Kitasatosporales</taxon>
        <taxon>Streptomycetaceae</taxon>
        <taxon>Streptomyces</taxon>
    </lineage>
</organism>
<comment type="caution">
    <text evidence="1">The sequence shown here is derived from an EMBL/GenBank/DDBJ whole genome shotgun (WGS) entry which is preliminary data.</text>
</comment>